<dbReference type="AlphaFoldDB" id="A0A699LDF3"/>
<proteinExistence type="predicted"/>
<name>A0A699LDF3_TANCI</name>
<comment type="caution">
    <text evidence="3">The sequence shown here is derived from an EMBL/GenBank/DDBJ whole genome shotgun (WGS) entry which is preliminary data.</text>
</comment>
<keyword evidence="2" id="KW-1133">Transmembrane helix</keyword>
<organism evidence="3">
    <name type="scientific">Tanacetum cinerariifolium</name>
    <name type="common">Dalmatian daisy</name>
    <name type="synonym">Chrysanthemum cinerariifolium</name>
    <dbReference type="NCBI Taxonomy" id="118510"/>
    <lineage>
        <taxon>Eukaryota</taxon>
        <taxon>Viridiplantae</taxon>
        <taxon>Streptophyta</taxon>
        <taxon>Embryophyta</taxon>
        <taxon>Tracheophyta</taxon>
        <taxon>Spermatophyta</taxon>
        <taxon>Magnoliopsida</taxon>
        <taxon>eudicotyledons</taxon>
        <taxon>Gunneridae</taxon>
        <taxon>Pentapetalae</taxon>
        <taxon>asterids</taxon>
        <taxon>campanulids</taxon>
        <taxon>Asterales</taxon>
        <taxon>Asteraceae</taxon>
        <taxon>Asteroideae</taxon>
        <taxon>Anthemideae</taxon>
        <taxon>Anthemidinae</taxon>
        <taxon>Tanacetum</taxon>
    </lineage>
</organism>
<feature type="compositionally biased region" description="Basic and acidic residues" evidence="1">
    <location>
        <begin position="104"/>
        <end position="113"/>
    </location>
</feature>
<evidence type="ECO:0000256" key="1">
    <source>
        <dbReference type="SAM" id="MobiDB-lite"/>
    </source>
</evidence>
<keyword evidence="2" id="KW-0472">Membrane</keyword>
<dbReference type="EMBL" id="BKCJ010598081">
    <property type="protein sequence ID" value="GFB30674.1"/>
    <property type="molecule type" value="Genomic_DNA"/>
</dbReference>
<feature type="region of interest" description="Disordered" evidence="1">
    <location>
        <begin position="104"/>
        <end position="211"/>
    </location>
</feature>
<feature type="compositionally biased region" description="Polar residues" evidence="1">
    <location>
        <begin position="114"/>
        <end position="125"/>
    </location>
</feature>
<feature type="compositionally biased region" description="Basic and acidic residues" evidence="1">
    <location>
        <begin position="193"/>
        <end position="206"/>
    </location>
</feature>
<gene>
    <name evidence="3" type="ORF">Tci_702645</name>
</gene>
<feature type="compositionally biased region" description="Polar residues" evidence="1">
    <location>
        <begin position="167"/>
        <end position="182"/>
    </location>
</feature>
<accession>A0A699LDF3</accession>
<feature type="compositionally biased region" description="Low complexity" evidence="1">
    <location>
        <begin position="137"/>
        <end position="157"/>
    </location>
</feature>
<evidence type="ECO:0000256" key="2">
    <source>
        <dbReference type="SAM" id="Phobius"/>
    </source>
</evidence>
<evidence type="ECO:0000313" key="3">
    <source>
        <dbReference type="EMBL" id="GFB30674.1"/>
    </source>
</evidence>
<feature type="transmembrane region" description="Helical" evidence="2">
    <location>
        <begin position="21"/>
        <end position="42"/>
    </location>
</feature>
<sequence length="281" mass="30291">MAALIISISSEKSVGSRAPRVILFGAIPAIIHVISEVVIVLVDPLVAPEVGTVLVVSLAGVLDLVDYSFSSDSDPSEDSLPVFPLAPIVAPPGIRRRPETLIRTDHSLSEHTPPDTTNAHSSTPQRFIHQSLARTPRQSSLGSSLERSLDSSSPFSRPSRKRCRSPTASVPSPTYDSRSIAPTPTDLLPPPKRFRDSYSPKDRGEEQMEVDTADAEAVTDVGISDGVVAQTGDGVDPLAIGDSFESSRGGIPDLEDTIYDKVHYMSEVRIDRITEIETTQR</sequence>
<reference evidence="3" key="1">
    <citation type="journal article" date="2019" name="Sci. Rep.">
        <title>Draft genome of Tanacetum cinerariifolium, the natural source of mosquito coil.</title>
        <authorList>
            <person name="Yamashiro T."/>
            <person name="Shiraishi A."/>
            <person name="Satake H."/>
            <person name="Nakayama K."/>
        </authorList>
    </citation>
    <scope>NUCLEOTIDE SEQUENCE</scope>
</reference>
<keyword evidence="2" id="KW-0812">Transmembrane</keyword>
<protein>
    <submittedName>
        <fullName evidence="3">Uncharacterized protein</fullName>
    </submittedName>
</protein>